<dbReference type="PANTHER" id="PTHR47501">
    <property type="entry name" value="TRANSPOSASE-RELATED"/>
    <property type="match status" value="1"/>
</dbReference>
<dbReference type="PANTHER" id="PTHR47501:SF5">
    <property type="entry name" value="HAT C-TERMINAL DIMERISATION DOMAIN-CONTAINING PROTEIN"/>
    <property type="match status" value="1"/>
</dbReference>
<organism evidence="1">
    <name type="scientific">Ixodes ricinus</name>
    <name type="common">Common tick</name>
    <name type="synonym">Acarus ricinus</name>
    <dbReference type="NCBI Taxonomy" id="34613"/>
    <lineage>
        <taxon>Eukaryota</taxon>
        <taxon>Metazoa</taxon>
        <taxon>Ecdysozoa</taxon>
        <taxon>Arthropoda</taxon>
        <taxon>Chelicerata</taxon>
        <taxon>Arachnida</taxon>
        <taxon>Acari</taxon>
        <taxon>Parasitiformes</taxon>
        <taxon>Ixodida</taxon>
        <taxon>Ixodoidea</taxon>
        <taxon>Ixodidae</taxon>
        <taxon>Ixodinae</taxon>
        <taxon>Ixodes</taxon>
    </lineage>
</organism>
<feature type="non-terminal residue" evidence="1">
    <location>
        <position position="224"/>
    </location>
</feature>
<dbReference type="AlphaFoldDB" id="A0A131XTV3"/>
<sequence length="224" mass="25752">KLNEVCENFKIPRFTKSDIDFIDEYVQVFTPLAQAITLLQRENSMFMAYLLPTVASLRKKMSALLTENLRYCRPVVESLIVAINERFAGMEEEKHLIISAVCHSKFKVVWIDNEVERKRAWDYLKNELMRTSTIEKASSGEQSGEDEEDCEHFFNFETSSSSASWEQEFVQYTELAPTRSLDCLKHMPLLKSVFLKFNKGPLNSAAVERVFSIGGTIATKLRSK</sequence>
<protein>
    <submittedName>
        <fullName evidence="1">Putative ac9 transposase</fullName>
    </submittedName>
</protein>
<accession>A0A131XTV3</accession>
<dbReference type="InterPro" id="IPR012337">
    <property type="entry name" value="RNaseH-like_sf"/>
</dbReference>
<dbReference type="SUPFAM" id="SSF53098">
    <property type="entry name" value="Ribonuclease H-like"/>
    <property type="match status" value="1"/>
</dbReference>
<dbReference type="EMBL" id="GEFM01005709">
    <property type="protein sequence ID" value="JAP70087.1"/>
    <property type="molecule type" value="mRNA"/>
</dbReference>
<name>A0A131XTV3_IXORI</name>
<feature type="non-terminal residue" evidence="1">
    <location>
        <position position="1"/>
    </location>
</feature>
<proteinExistence type="evidence at transcript level"/>
<evidence type="ECO:0000313" key="1">
    <source>
        <dbReference type="EMBL" id="JAP70087.1"/>
    </source>
</evidence>
<reference evidence="1" key="1">
    <citation type="submission" date="2016-02" db="EMBL/GenBank/DDBJ databases">
        <title>RNAseq analyses of the midgut from blood- or serum-fed Ixodes ricinus ticks.</title>
        <authorList>
            <person name="Perner J."/>
            <person name="Provaznik J."/>
            <person name="Schrenkova J."/>
            <person name="Urbanova V."/>
            <person name="Ribeiro J.M."/>
            <person name="Kopacek P."/>
        </authorList>
    </citation>
    <scope>NUCLEOTIDE SEQUENCE</scope>
    <source>
        <tissue evidence="1">Gut</tissue>
    </source>
</reference>